<dbReference type="STRING" id="109280.ENSHCOP00000008575"/>
<evidence type="ECO:0000313" key="11">
    <source>
        <dbReference type="Proteomes" id="UP000264820"/>
    </source>
</evidence>
<evidence type="ECO:0000313" key="10">
    <source>
        <dbReference type="Ensembl" id="ENSHCOP00000008575.1"/>
    </source>
</evidence>
<feature type="domain" description="Sushi" evidence="9">
    <location>
        <begin position="192"/>
        <end position="249"/>
    </location>
</feature>
<keyword evidence="5 7" id="KW-1015">Disulfide bond</keyword>
<name>A0A3Q2XUN9_HIPCM</name>
<dbReference type="FunFam" id="2.10.70.10:FF:000011">
    <property type="entry name" value="CUB and sushi domain-containing protein 3 isoform A"/>
    <property type="match status" value="1"/>
</dbReference>
<evidence type="ECO:0000256" key="5">
    <source>
        <dbReference type="ARBA" id="ARBA00023157"/>
    </source>
</evidence>
<accession>A0A3Q2XUN9</accession>
<dbReference type="InterPro" id="IPR050350">
    <property type="entry name" value="Compl-Cell_Adhes-Reg"/>
</dbReference>
<keyword evidence="6" id="KW-0325">Glycoprotein</keyword>
<evidence type="ECO:0000256" key="3">
    <source>
        <dbReference type="ARBA" id="ARBA00022737"/>
    </source>
</evidence>
<feature type="disulfide bond" evidence="7">
    <location>
        <begin position="131"/>
        <end position="174"/>
    </location>
</feature>
<keyword evidence="4" id="KW-0472">Membrane</keyword>
<feature type="compositionally biased region" description="Polar residues" evidence="8">
    <location>
        <begin position="253"/>
        <end position="264"/>
    </location>
</feature>
<dbReference type="Gene3D" id="2.10.70.10">
    <property type="entry name" value="Complement Module, domain 1"/>
    <property type="match status" value="4"/>
</dbReference>
<evidence type="ECO:0000256" key="7">
    <source>
        <dbReference type="PROSITE-ProRule" id="PRU00302"/>
    </source>
</evidence>
<comment type="caution">
    <text evidence="7">Lacks conserved residue(s) required for the propagation of feature annotation.</text>
</comment>
<dbReference type="InterPro" id="IPR035976">
    <property type="entry name" value="Sushi/SCR/CCP_sf"/>
</dbReference>
<keyword evidence="2 7" id="KW-0768">Sushi</keyword>
<dbReference type="InterPro" id="IPR000436">
    <property type="entry name" value="Sushi_SCR_CCP_dom"/>
</dbReference>
<proteinExistence type="predicted"/>
<reference evidence="10" key="2">
    <citation type="submission" date="2025-09" db="UniProtKB">
        <authorList>
            <consortium name="Ensembl"/>
        </authorList>
    </citation>
    <scope>IDENTIFICATION</scope>
</reference>
<organism evidence="10 11">
    <name type="scientific">Hippocampus comes</name>
    <name type="common">Tiger tail seahorse</name>
    <dbReference type="NCBI Taxonomy" id="109280"/>
    <lineage>
        <taxon>Eukaryota</taxon>
        <taxon>Metazoa</taxon>
        <taxon>Chordata</taxon>
        <taxon>Craniata</taxon>
        <taxon>Vertebrata</taxon>
        <taxon>Euteleostomi</taxon>
        <taxon>Actinopterygii</taxon>
        <taxon>Neopterygii</taxon>
        <taxon>Teleostei</taxon>
        <taxon>Neoteleostei</taxon>
        <taxon>Acanthomorphata</taxon>
        <taxon>Syngnathiaria</taxon>
        <taxon>Syngnathiformes</taxon>
        <taxon>Syngnathoidei</taxon>
        <taxon>Syngnathidae</taxon>
        <taxon>Hippocampus</taxon>
    </lineage>
</organism>
<feature type="disulfide bond" evidence="7">
    <location>
        <begin position="220"/>
        <end position="247"/>
    </location>
</feature>
<feature type="domain" description="Sushi" evidence="9">
    <location>
        <begin position="129"/>
        <end position="191"/>
    </location>
</feature>
<evidence type="ECO:0000256" key="4">
    <source>
        <dbReference type="ARBA" id="ARBA00023136"/>
    </source>
</evidence>
<dbReference type="PANTHER" id="PTHR19325:SF575">
    <property type="entry name" value="LOCOMOTION-RELATED PROTEIN HIKARU GENKI"/>
    <property type="match status" value="1"/>
</dbReference>
<evidence type="ECO:0000256" key="2">
    <source>
        <dbReference type="ARBA" id="ARBA00022659"/>
    </source>
</evidence>
<dbReference type="SMART" id="SM00032">
    <property type="entry name" value="CCP"/>
    <property type="match status" value="4"/>
</dbReference>
<dbReference type="Pfam" id="PF00084">
    <property type="entry name" value="Sushi"/>
    <property type="match status" value="3"/>
</dbReference>
<feature type="compositionally biased region" description="Polar residues" evidence="8">
    <location>
        <begin position="271"/>
        <end position="289"/>
    </location>
</feature>
<dbReference type="Ensembl" id="ENSHCOT00000000069.1">
    <property type="protein sequence ID" value="ENSHCOP00000008575.1"/>
    <property type="gene ID" value="ENSHCOG00000010847.1"/>
</dbReference>
<feature type="domain" description="Sushi" evidence="9">
    <location>
        <begin position="67"/>
        <end position="128"/>
    </location>
</feature>
<comment type="subcellular location">
    <subcellularLocation>
        <location evidence="1">Membrane</location>
    </subcellularLocation>
</comment>
<dbReference type="CDD" id="cd00033">
    <property type="entry name" value="CCP"/>
    <property type="match status" value="4"/>
</dbReference>
<evidence type="ECO:0000256" key="8">
    <source>
        <dbReference type="SAM" id="MobiDB-lite"/>
    </source>
</evidence>
<keyword evidence="11" id="KW-1185">Reference proteome</keyword>
<dbReference type="OMA" id="IGCYSPY"/>
<feature type="domain" description="Sushi" evidence="9">
    <location>
        <begin position="7"/>
        <end position="66"/>
    </location>
</feature>
<reference evidence="10" key="1">
    <citation type="submission" date="2025-08" db="UniProtKB">
        <authorList>
            <consortium name="Ensembl"/>
        </authorList>
    </citation>
    <scope>IDENTIFICATION</scope>
</reference>
<dbReference type="PROSITE" id="PS50923">
    <property type="entry name" value="SUSHI"/>
    <property type="match status" value="4"/>
</dbReference>
<protein>
    <recommendedName>
        <fullName evidence="9">Sushi domain-containing protein</fullName>
    </recommendedName>
</protein>
<dbReference type="AlphaFoldDB" id="A0A3Q2XUN9"/>
<dbReference type="GO" id="GO:0016020">
    <property type="term" value="C:membrane"/>
    <property type="evidence" value="ECO:0007669"/>
    <property type="project" value="UniProtKB-SubCell"/>
</dbReference>
<dbReference type="PANTHER" id="PTHR19325">
    <property type="entry name" value="COMPLEMENT COMPONENT-RELATED SUSHI DOMAIN-CONTAINING"/>
    <property type="match status" value="1"/>
</dbReference>
<dbReference type="Proteomes" id="UP000264820">
    <property type="component" value="Unplaced"/>
</dbReference>
<sequence length="317" mass="34269">HVCTTAQSCPPPSVPENSLMTGSNFTYGSKVTFRYPLTPYHFPAPNKTRECLSSGQWSDSSAQCVPRSCGPPPAIDHAEPYESHQLFGDTANYFCTDGYTAGNNSKMVCNAEGVWAPPDGEEPPRCIANFCLRPPQLPHAILDSLGKPKYTSDSEVSYKCEEGFVLNTTATLRCLLGGEWDPRPFDISCMPVRCSKPDGIDRGYVSGSDYNFGAVVAYSCDKGFLIRGEKRRTCKANGEWGGVLPTCVPVDSPSTARPTASGPTTIRPPATSATRATSSWVMPSGPASSTAAGTRRGVRAARPCSVRSRSWRRTTWF</sequence>
<feature type="region of interest" description="Disordered" evidence="8">
    <location>
        <begin position="253"/>
        <end position="304"/>
    </location>
</feature>
<dbReference type="SUPFAM" id="SSF57535">
    <property type="entry name" value="Complement control module/SCR domain"/>
    <property type="match status" value="4"/>
</dbReference>
<keyword evidence="3" id="KW-0677">Repeat</keyword>
<dbReference type="GeneTree" id="ENSGT00940000156061"/>
<evidence type="ECO:0000259" key="9">
    <source>
        <dbReference type="PROSITE" id="PS50923"/>
    </source>
</evidence>
<evidence type="ECO:0000256" key="1">
    <source>
        <dbReference type="ARBA" id="ARBA00004370"/>
    </source>
</evidence>
<evidence type="ECO:0000256" key="6">
    <source>
        <dbReference type="ARBA" id="ARBA00023180"/>
    </source>
</evidence>